<organism evidence="1 2">
    <name type="scientific">Pleomassaria siparia CBS 279.74</name>
    <dbReference type="NCBI Taxonomy" id="1314801"/>
    <lineage>
        <taxon>Eukaryota</taxon>
        <taxon>Fungi</taxon>
        <taxon>Dikarya</taxon>
        <taxon>Ascomycota</taxon>
        <taxon>Pezizomycotina</taxon>
        <taxon>Dothideomycetes</taxon>
        <taxon>Pleosporomycetidae</taxon>
        <taxon>Pleosporales</taxon>
        <taxon>Pleomassariaceae</taxon>
        <taxon>Pleomassaria</taxon>
    </lineage>
</organism>
<evidence type="ECO:0000313" key="1">
    <source>
        <dbReference type="EMBL" id="KAF2708759.1"/>
    </source>
</evidence>
<dbReference type="EMBL" id="MU005771">
    <property type="protein sequence ID" value="KAF2708759.1"/>
    <property type="molecule type" value="Genomic_DNA"/>
</dbReference>
<protein>
    <submittedName>
        <fullName evidence="1">Uncharacterized protein</fullName>
    </submittedName>
</protein>
<keyword evidence="2" id="KW-1185">Reference proteome</keyword>
<name>A0A6G1K796_9PLEO</name>
<gene>
    <name evidence="1" type="ORF">K504DRAFT_288406</name>
</gene>
<evidence type="ECO:0000313" key="2">
    <source>
        <dbReference type="Proteomes" id="UP000799428"/>
    </source>
</evidence>
<reference evidence="1" key="1">
    <citation type="journal article" date="2020" name="Stud. Mycol.">
        <title>101 Dothideomycetes genomes: a test case for predicting lifestyles and emergence of pathogens.</title>
        <authorList>
            <person name="Haridas S."/>
            <person name="Albert R."/>
            <person name="Binder M."/>
            <person name="Bloem J."/>
            <person name="Labutti K."/>
            <person name="Salamov A."/>
            <person name="Andreopoulos B."/>
            <person name="Baker S."/>
            <person name="Barry K."/>
            <person name="Bills G."/>
            <person name="Bluhm B."/>
            <person name="Cannon C."/>
            <person name="Castanera R."/>
            <person name="Culley D."/>
            <person name="Daum C."/>
            <person name="Ezra D."/>
            <person name="Gonzalez J."/>
            <person name="Henrissat B."/>
            <person name="Kuo A."/>
            <person name="Liang C."/>
            <person name="Lipzen A."/>
            <person name="Lutzoni F."/>
            <person name="Magnuson J."/>
            <person name="Mondo S."/>
            <person name="Nolan M."/>
            <person name="Ohm R."/>
            <person name="Pangilinan J."/>
            <person name="Park H.-J."/>
            <person name="Ramirez L."/>
            <person name="Alfaro M."/>
            <person name="Sun H."/>
            <person name="Tritt A."/>
            <person name="Yoshinaga Y."/>
            <person name="Zwiers L.-H."/>
            <person name="Turgeon B."/>
            <person name="Goodwin S."/>
            <person name="Spatafora J."/>
            <person name="Crous P."/>
            <person name="Grigoriev I."/>
        </authorList>
    </citation>
    <scope>NUCLEOTIDE SEQUENCE</scope>
    <source>
        <strain evidence="1">CBS 279.74</strain>
    </source>
</reference>
<dbReference type="PROSITE" id="PS51257">
    <property type="entry name" value="PROKAR_LIPOPROTEIN"/>
    <property type="match status" value="1"/>
</dbReference>
<dbReference type="AlphaFoldDB" id="A0A6G1K796"/>
<accession>A0A6G1K796</accession>
<dbReference type="Proteomes" id="UP000799428">
    <property type="component" value="Unassembled WGS sequence"/>
</dbReference>
<sequence>MPRCCGDSNCLITGSTSIDSISCYCVVVACSTSTMGSSGCANIGTFPDGEPSGFLIPWYSSDAGLVSLSGTAVECDEWMDISVVNELSSIFPPLPTGFLLLLLVRGFSFPLSVGNKIVKLSFVGVRVSFPIKILPHDPWFGYVRATALCFLPNVQLFQQFALRFPLCFQSIAICVPEMHPFSVSFYEKVLLAPRRNSKFLQFLYEGVLF</sequence>
<proteinExistence type="predicted"/>